<gene>
    <name evidence="8" type="ORF">A2685_02695</name>
</gene>
<dbReference type="AlphaFoldDB" id="A0A1F7XXI4"/>
<dbReference type="Pfam" id="PF07724">
    <property type="entry name" value="AAA_2"/>
    <property type="match status" value="1"/>
</dbReference>
<keyword evidence="2" id="KW-0547">Nucleotide-binding</keyword>
<dbReference type="SUPFAM" id="SSF52540">
    <property type="entry name" value="P-loop containing nucleoside triphosphate hydrolases"/>
    <property type="match status" value="2"/>
</dbReference>
<evidence type="ECO:0000313" key="8">
    <source>
        <dbReference type="EMBL" id="OGM19733.1"/>
    </source>
</evidence>
<keyword evidence="3" id="KW-0067">ATP-binding</keyword>
<dbReference type="Pfam" id="PF17871">
    <property type="entry name" value="AAA_lid_9"/>
    <property type="match status" value="1"/>
</dbReference>
<dbReference type="InterPro" id="IPR027417">
    <property type="entry name" value="P-loop_NTPase"/>
</dbReference>
<dbReference type="CDD" id="cd19499">
    <property type="entry name" value="RecA-like_ClpB_Hsp104-like"/>
    <property type="match status" value="1"/>
</dbReference>
<evidence type="ECO:0000259" key="6">
    <source>
        <dbReference type="SMART" id="SM00382"/>
    </source>
</evidence>
<dbReference type="InterPro" id="IPR003593">
    <property type="entry name" value="AAA+_ATPase"/>
</dbReference>
<dbReference type="EMBL" id="MGGB01000001">
    <property type="protein sequence ID" value="OGM19733.1"/>
    <property type="molecule type" value="Genomic_DNA"/>
</dbReference>
<sequence length="822" mass="92530">MKSMDFFAFHYTLGMQFYLQGFINQMDYILNYFSPLLLLKTLFAPWKKMIEVDKSPGFNPQKIFEVFTFNLISRGIGAIVRLVLIFVSFVFIIFGFLGGAMGIVFWILLPFLGIPLYNKYQRRPENYIRNMMFDIKKSLRKPLEVVFSSSAGMFVLNHLGITNQAALADAKEENLDISKFEPESFTQLMEHIMVSNIYPDEFFRKYSVKKEDFKYAAEWWDMARRDETQIGGSGIGRPGLALELLFGYTPTLNQYSVDLSTPFSFSHHLIGRQDEVSRMERILTAGSSVIIIGPPGVGKKTVVLEFARRAASGQFGTAMAFRRVLEFDYNSLLSQAKDLNEKKALLAAVLEEAAYAGNIILMVRDIQRLTHSEVEGYDFTDIFEAHLEKRELKIIAITTPAEYERFIGPNLRLRKYLEKVEIAPPSKTEAFEILIESAKDWEARSGLVIRIPALRKILEESDRYITETPFPEKAIEILDGVITFVQNKKAIEVTSDDVNAVLAEKTGISFARLTDSEKTRLGKIETIIHEKLINQDSAVSLIGKSLRARTLGASDSSRPVGSFLFLGPTGVGKTETAKVLAKVYYGSEESILRFDMAEYSGREGLERLIGSQERNLPGALTVAIKNRPASLLLLDEIEKASKDIYNLFLALLDEGYITDAFGKKISGRHLFIIGTSNAGAEYIRQLVSKGSKKDELQKTVVNYVLENGLFSPEFLNRFDGVIVYEPLDPEVLFKVAKLMLQDFAKKLKEKGLYLEISDEIGKKLAEDGYDPAFGARPMRRIVDLTLGDLVGKALLSGEIKEGNKIKILPGVGKNEYKVEIMG</sequence>
<keyword evidence="5" id="KW-1133">Transmembrane helix</keyword>
<keyword evidence="4" id="KW-0143">Chaperone</keyword>
<evidence type="ECO:0000313" key="9">
    <source>
        <dbReference type="Proteomes" id="UP000178446"/>
    </source>
</evidence>
<dbReference type="Pfam" id="PF10431">
    <property type="entry name" value="ClpB_D2-small"/>
    <property type="match status" value="1"/>
</dbReference>
<name>A0A1F7XXI4_9BACT</name>
<feature type="domain" description="AAA+ ATPase" evidence="6">
    <location>
        <begin position="559"/>
        <end position="728"/>
    </location>
</feature>
<dbReference type="InterPro" id="IPR041546">
    <property type="entry name" value="ClpA/ClpB_AAA_lid"/>
</dbReference>
<accession>A0A1F7XXI4</accession>
<dbReference type="SMART" id="SM00382">
    <property type="entry name" value="AAA"/>
    <property type="match status" value="2"/>
</dbReference>
<dbReference type="GO" id="GO:0005737">
    <property type="term" value="C:cytoplasm"/>
    <property type="evidence" value="ECO:0007669"/>
    <property type="project" value="TreeGrafter"/>
</dbReference>
<evidence type="ECO:0000256" key="2">
    <source>
        <dbReference type="ARBA" id="ARBA00022741"/>
    </source>
</evidence>
<dbReference type="PRINTS" id="PR00300">
    <property type="entry name" value="CLPPROTEASEA"/>
</dbReference>
<keyword evidence="5" id="KW-0472">Membrane</keyword>
<dbReference type="CDD" id="cd00009">
    <property type="entry name" value="AAA"/>
    <property type="match status" value="1"/>
</dbReference>
<evidence type="ECO:0000256" key="5">
    <source>
        <dbReference type="SAM" id="Phobius"/>
    </source>
</evidence>
<dbReference type="GO" id="GO:0005524">
    <property type="term" value="F:ATP binding"/>
    <property type="evidence" value="ECO:0007669"/>
    <property type="project" value="UniProtKB-KW"/>
</dbReference>
<dbReference type="InterPro" id="IPR003959">
    <property type="entry name" value="ATPase_AAA_core"/>
</dbReference>
<dbReference type="Proteomes" id="UP000178446">
    <property type="component" value="Unassembled WGS sequence"/>
</dbReference>
<proteinExistence type="predicted"/>
<comment type="caution">
    <text evidence="8">The sequence shown here is derived from an EMBL/GenBank/DDBJ whole genome shotgun (WGS) entry which is preliminary data.</text>
</comment>
<dbReference type="Gene3D" id="3.40.50.300">
    <property type="entry name" value="P-loop containing nucleotide triphosphate hydrolases"/>
    <property type="match status" value="2"/>
</dbReference>
<feature type="domain" description="Clp ATPase C-terminal" evidence="7">
    <location>
        <begin position="727"/>
        <end position="818"/>
    </location>
</feature>
<dbReference type="InterPro" id="IPR001270">
    <property type="entry name" value="ClpA/B"/>
</dbReference>
<dbReference type="PANTHER" id="PTHR11638:SF18">
    <property type="entry name" value="HEAT SHOCK PROTEIN 104"/>
    <property type="match status" value="1"/>
</dbReference>
<feature type="transmembrane region" description="Helical" evidence="5">
    <location>
        <begin position="7"/>
        <end position="23"/>
    </location>
</feature>
<protein>
    <recommendedName>
        <fullName evidence="10">Clp R domain-containing protein</fullName>
    </recommendedName>
</protein>
<dbReference type="Gene3D" id="1.10.8.60">
    <property type="match status" value="2"/>
</dbReference>
<keyword evidence="1" id="KW-0677">Repeat</keyword>
<dbReference type="InterPro" id="IPR019489">
    <property type="entry name" value="Clp_ATPase_C"/>
</dbReference>
<dbReference type="InterPro" id="IPR050130">
    <property type="entry name" value="ClpA_ClpB"/>
</dbReference>
<reference evidence="8 9" key="1">
    <citation type="journal article" date="2016" name="Nat. Commun.">
        <title>Thousands of microbial genomes shed light on interconnected biogeochemical processes in an aquifer system.</title>
        <authorList>
            <person name="Anantharaman K."/>
            <person name="Brown C.T."/>
            <person name="Hug L.A."/>
            <person name="Sharon I."/>
            <person name="Castelle C.J."/>
            <person name="Probst A.J."/>
            <person name="Thomas B.C."/>
            <person name="Singh A."/>
            <person name="Wilkins M.J."/>
            <person name="Karaoz U."/>
            <person name="Brodie E.L."/>
            <person name="Williams K.H."/>
            <person name="Hubbard S.S."/>
            <person name="Banfield J.F."/>
        </authorList>
    </citation>
    <scope>NUCLEOTIDE SEQUENCE [LARGE SCALE GENOMIC DNA]</scope>
</reference>
<feature type="domain" description="AAA+ ATPase" evidence="6">
    <location>
        <begin position="285"/>
        <end position="421"/>
    </location>
</feature>
<organism evidence="8 9">
    <name type="scientific">Candidatus Woesebacteria bacterium RIFCSPHIGHO2_01_FULL_37_10</name>
    <dbReference type="NCBI Taxonomy" id="1802489"/>
    <lineage>
        <taxon>Bacteria</taxon>
        <taxon>Candidatus Woeseibacteriota</taxon>
    </lineage>
</organism>
<dbReference type="GO" id="GO:0034605">
    <property type="term" value="P:cellular response to heat"/>
    <property type="evidence" value="ECO:0007669"/>
    <property type="project" value="TreeGrafter"/>
</dbReference>
<evidence type="ECO:0000256" key="1">
    <source>
        <dbReference type="ARBA" id="ARBA00022737"/>
    </source>
</evidence>
<dbReference type="PANTHER" id="PTHR11638">
    <property type="entry name" value="ATP-DEPENDENT CLP PROTEASE"/>
    <property type="match status" value="1"/>
</dbReference>
<evidence type="ECO:0000256" key="4">
    <source>
        <dbReference type="ARBA" id="ARBA00023186"/>
    </source>
</evidence>
<evidence type="ECO:0000259" key="7">
    <source>
        <dbReference type="SMART" id="SM01086"/>
    </source>
</evidence>
<keyword evidence="5" id="KW-0812">Transmembrane</keyword>
<dbReference type="SMART" id="SM01086">
    <property type="entry name" value="ClpB_D2-small"/>
    <property type="match status" value="1"/>
</dbReference>
<evidence type="ECO:0000256" key="3">
    <source>
        <dbReference type="ARBA" id="ARBA00022840"/>
    </source>
</evidence>
<evidence type="ECO:0008006" key="10">
    <source>
        <dbReference type="Google" id="ProtNLM"/>
    </source>
</evidence>
<dbReference type="GO" id="GO:0016887">
    <property type="term" value="F:ATP hydrolysis activity"/>
    <property type="evidence" value="ECO:0007669"/>
    <property type="project" value="InterPro"/>
</dbReference>